<keyword evidence="4" id="KW-0547">Nucleotide-binding</keyword>
<proteinExistence type="inferred from homology"/>
<dbReference type="STRING" id="400727.A0A2T7NRZ0"/>
<dbReference type="GO" id="GO:0000226">
    <property type="term" value="P:microtubule cytoskeleton organization"/>
    <property type="evidence" value="ECO:0007669"/>
    <property type="project" value="TreeGrafter"/>
</dbReference>
<dbReference type="FunFam" id="3.30.470.20:FF:000009">
    <property type="entry name" value="tubulin polyglutamylase TTLL5 isoform X1"/>
    <property type="match status" value="1"/>
</dbReference>
<dbReference type="Gene3D" id="3.30.470.20">
    <property type="entry name" value="ATP-grasp fold, B domain"/>
    <property type="match status" value="1"/>
</dbReference>
<evidence type="ECO:0000313" key="8">
    <source>
        <dbReference type="Proteomes" id="UP000245119"/>
    </source>
</evidence>
<name>A0A2T7NRZ0_POMCA</name>
<comment type="caution">
    <text evidence="7">The sequence shown here is derived from an EMBL/GenBank/DDBJ whole genome shotgun (WGS) entry which is preliminary data.</text>
</comment>
<dbReference type="AlphaFoldDB" id="A0A2T7NRZ0"/>
<dbReference type="PANTHER" id="PTHR12241:SF147">
    <property type="entry name" value="TUBULIN POLYGLUTAMYLASE TTLL7"/>
    <property type="match status" value="1"/>
</dbReference>
<dbReference type="PANTHER" id="PTHR12241">
    <property type="entry name" value="TUBULIN POLYGLUTAMYLASE"/>
    <property type="match status" value="1"/>
</dbReference>
<evidence type="ECO:0000256" key="1">
    <source>
        <dbReference type="ARBA" id="ARBA00006820"/>
    </source>
</evidence>
<keyword evidence="5" id="KW-0067">ATP-binding</keyword>
<dbReference type="GO" id="GO:0036064">
    <property type="term" value="C:ciliary basal body"/>
    <property type="evidence" value="ECO:0007669"/>
    <property type="project" value="TreeGrafter"/>
</dbReference>
<gene>
    <name evidence="7" type="ORF">C0Q70_17213</name>
</gene>
<keyword evidence="8" id="KW-1185">Reference proteome</keyword>
<dbReference type="Proteomes" id="UP000245119">
    <property type="component" value="Linkage Group LG10"/>
</dbReference>
<sequence length="705" mass="81689">MNGQQSSVSTLQQKFKPSHPFEDDCRHLIELSSKQADSSLSRLRASSVKKKKRRKQQITANLTQSRYEVVRYAAEKMGFTISRDDDPFSYLMWSDAYVSTDRIADLKPYQRLNHFPGMGEISRKDSLARNLVKMQKEFPEEYNFIPRTWILPADYASLQIYAKSMRSRKKMKTYIVKPSNGAQGHGINLYRNAEKIPASEHFIVQQYIHKPLLLDGYKFDLRVYVLVTSCDPLRIFLFNDGLVRLATEKYLLPHESNISHLYMHLTNYSVNKHNEFYKKNVSPDAGSKRSIRYFNEHLREKDIDVALLWRNIADMIIKTLLVAEPHVLHAYRMCRPGVPSYTDSVCFEVLGFDVLIDQKQRPWLLEINRSPSFGTDEQLDFDIKSALLVDTFRLLNMKVSDKRRNIAAQKAETQRRLFKGFKKADGLPINDTKKIKNVEKKKEELNELLTRIRKASFLEDFENRNCGGFHRIFPCDDQVRHAKYCQMLEASFNLFLSGRGKNIHKEIEKNYNNKLREDDVLDMIAECEAEEKGIKTLAGLQAPGLRGPKVIDIVRSNVKAVLQRIWRCMDIDSLRLCRIFSRIFNRLLWSHGQGLWNCFSPINGNSWEKIFSHSSEVVSEMEMNCCRRIVQLCQDCLLIVYQFAAEARSVAATAFQAQEADETSQVQPQNGYLAARDAKAPSPWNPQTFSQRYTKLYFGRAELGS</sequence>
<dbReference type="InterPro" id="IPR004344">
    <property type="entry name" value="TTL/TTLL_fam"/>
</dbReference>
<evidence type="ECO:0000256" key="4">
    <source>
        <dbReference type="ARBA" id="ARBA00022741"/>
    </source>
</evidence>
<dbReference type="SUPFAM" id="SSF56059">
    <property type="entry name" value="Glutathione synthetase ATP-binding domain-like"/>
    <property type="match status" value="1"/>
</dbReference>
<organism evidence="7 8">
    <name type="scientific">Pomacea canaliculata</name>
    <name type="common">Golden apple snail</name>
    <dbReference type="NCBI Taxonomy" id="400727"/>
    <lineage>
        <taxon>Eukaryota</taxon>
        <taxon>Metazoa</taxon>
        <taxon>Spiralia</taxon>
        <taxon>Lophotrochozoa</taxon>
        <taxon>Mollusca</taxon>
        <taxon>Gastropoda</taxon>
        <taxon>Caenogastropoda</taxon>
        <taxon>Architaenioglossa</taxon>
        <taxon>Ampullarioidea</taxon>
        <taxon>Ampullariidae</taxon>
        <taxon>Pomacea</taxon>
    </lineage>
</organism>
<dbReference type="Pfam" id="PF03133">
    <property type="entry name" value="TTL"/>
    <property type="match status" value="1"/>
</dbReference>
<dbReference type="OrthoDB" id="202825at2759"/>
<protein>
    <recommendedName>
        <fullName evidence="9">Tubulin polyglutamylase TTLL7</fullName>
    </recommendedName>
</protein>
<keyword evidence="3" id="KW-0493">Microtubule</keyword>
<dbReference type="GO" id="GO:0015631">
    <property type="term" value="F:tubulin binding"/>
    <property type="evidence" value="ECO:0007669"/>
    <property type="project" value="TreeGrafter"/>
</dbReference>
<evidence type="ECO:0000256" key="3">
    <source>
        <dbReference type="ARBA" id="ARBA00022701"/>
    </source>
</evidence>
<evidence type="ECO:0000256" key="6">
    <source>
        <dbReference type="SAM" id="MobiDB-lite"/>
    </source>
</evidence>
<dbReference type="GO" id="GO:0070740">
    <property type="term" value="F:tubulin-glutamic acid ligase activity"/>
    <property type="evidence" value="ECO:0007669"/>
    <property type="project" value="TreeGrafter"/>
</dbReference>
<comment type="similarity">
    <text evidence="1">Belongs to the tubulin--tyrosine ligase family.</text>
</comment>
<accession>A0A2T7NRZ0</accession>
<dbReference type="GO" id="GO:0005524">
    <property type="term" value="F:ATP binding"/>
    <property type="evidence" value="ECO:0007669"/>
    <property type="project" value="UniProtKB-KW"/>
</dbReference>
<evidence type="ECO:0000313" key="7">
    <source>
        <dbReference type="EMBL" id="PVD23937.1"/>
    </source>
</evidence>
<evidence type="ECO:0008006" key="9">
    <source>
        <dbReference type="Google" id="ProtNLM"/>
    </source>
</evidence>
<feature type="compositionally biased region" description="Polar residues" evidence="6">
    <location>
        <begin position="1"/>
        <end position="15"/>
    </location>
</feature>
<dbReference type="EMBL" id="PZQS01000010">
    <property type="protein sequence ID" value="PVD23937.1"/>
    <property type="molecule type" value="Genomic_DNA"/>
</dbReference>
<evidence type="ECO:0000256" key="2">
    <source>
        <dbReference type="ARBA" id="ARBA00022598"/>
    </source>
</evidence>
<reference evidence="7 8" key="1">
    <citation type="submission" date="2018-04" db="EMBL/GenBank/DDBJ databases">
        <title>The genome of golden apple snail Pomacea canaliculata provides insight into stress tolerance and invasive adaptation.</title>
        <authorList>
            <person name="Liu C."/>
            <person name="Liu B."/>
            <person name="Ren Y."/>
            <person name="Zhang Y."/>
            <person name="Wang H."/>
            <person name="Li S."/>
            <person name="Jiang F."/>
            <person name="Yin L."/>
            <person name="Zhang G."/>
            <person name="Qian W."/>
            <person name="Fan W."/>
        </authorList>
    </citation>
    <scope>NUCLEOTIDE SEQUENCE [LARGE SCALE GENOMIC DNA]</scope>
    <source>
        <strain evidence="7">SZHN2017</strain>
        <tissue evidence="7">Muscle</tissue>
    </source>
</reference>
<keyword evidence="2" id="KW-0436">Ligase</keyword>
<evidence type="ECO:0000256" key="5">
    <source>
        <dbReference type="ARBA" id="ARBA00022840"/>
    </source>
</evidence>
<feature type="region of interest" description="Disordered" evidence="6">
    <location>
        <begin position="1"/>
        <end position="20"/>
    </location>
</feature>
<dbReference type="PROSITE" id="PS51221">
    <property type="entry name" value="TTL"/>
    <property type="match status" value="1"/>
</dbReference>
<dbReference type="GO" id="GO:0005874">
    <property type="term" value="C:microtubule"/>
    <property type="evidence" value="ECO:0007669"/>
    <property type="project" value="UniProtKB-KW"/>
</dbReference>